<dbReference type="Pfam" id="PF13692">
    <property type="entry name" value="Glyco_trans_1_4"/>
    <property type="match status" value="1"/>
</dbReference>
<feature type="domain" description="Glycosyltransferase subfamily 4-like N-terminal" evidence="1">
    <location>
        <begin position="132"/>
        <end position="235"/>
    </location>
</feature>
<accession>A0A4R2F061</accession>
<evidence type="ECO:0000313" key="2">
    <source>
        <dbReference type="EMBL" id="TCN73303.1"/>
    </source>
</evidence>
<dbReference type="Proteomes" id="UP000294830">
    <property type="component" value="Unassembled WGS sequence"/>
</dbReference>
<dbReference type="InterPro" id="IPR028098">
    <property type="entry name" value="Glyco_trans_4-like_N"/>
</dbReference>
<dbReference type="SUPFAM" id="SSF53756">
    <property type="entry name" value="UDP-Glycosyltransferase/glycogen phosphorylase"/>
    <property type="match status" value="1"/>
</dbReference>
<dbReference type="PANTHER" id="PTHR12526">
    <property type="entry name" value="GLYCOSYLTRANSFERASE"/>
    <property type="match status" value="1"/>
</dbReference>
<keyword evidence="2" id="KW-0808">Transferase</keyword>
<proteinExistence type="predicted"/>
<dbReference type="PANTHER" id="PTHR12526:SF630">
    <property type="entry name" value="GLYCOSYLTRANSFERASE"/>
    <property type="match status" value="1"/>
</dbReference>
<dbReference type="EMBL" id="SLWB01000001">
    <property type="protein sequence ID" value="TCN73303.1"/>
    <property type="molecule type" value="Genomic_DNA"/>
</dbReference>
<dbReference type="Gene3D" id="3.40.50.2000">
    <property type="entry name" value="Glycogen Phosphorylase B"/>
    <property type="match status" value="2"/>
</dbReference>
<comment type="caution">
    <text evidence="2">The sequence shown here is derived from an EMBL/GenBank/DDBJ whole genome shotgun (WGS) entry which is preliminary data.</text>
</comment>
<reference evidence="2 3" key="1">
    <citation type="submission" date="2019-03" db="EMBL/GenBank/DDBJ databases">
        <title>Genomic Encyclopedia of Archaeal and Bacterial Type Strains, Phase II (KMG-II): from individual species to whole genera.</title>
        <authorList>
            <person name="Goeker M."/>
        </authorList>
    </citation>
    <scope>NUCLEOTIDE SEQUENCE [LARGE SCALE GENOMIC DNA]</scope>
    <source>
        <strain evidence="2 3">RL-C</strain>
    </source>
</reference>
<dbReference type="GO" id="GO:0016757">
    <property type="term" value="F:glycosyltransferase activity"/>
    <property type="evidence" value="ECO:0007669"/>
    <property type="project" value="UniProtKB-ARBA"/>
</dbReference>
<organism evidence="2 3">
    <name type="scientific">Acetobacteroides hydrogenigenes</name>
    <dbReference type="NCBI Taxonomy" id="979970"/>
    <lineage>
        <taxon>Bacteria</taxon>
        <taxon>Pseudomonadati</taxon>
        <taxon>Bacteroidota</taxon>
        <taxon>Bacteroidia</taxon>
        <taxon>Bacteroidales</taxon>
        <taxon>Rikenellaceae</taxon>
        <taxon>Acetobacteroides</taxon>
    </lineage>
</organism>
<gene>
    <name evidence="2" type="ORF">CLV25_101528</name>
</gene>
<dbReference type="Pfam" id="PF13579">
    <property type="entry name" value="Glyco_trans_4_4"/>
    <property type="match status" value="1"/>
</dbReference>
<evidence type="ECO:0000259" key="1">
    <source>
        <dbReference type="Pfam" id="PF13579"/>
    </source>
</evidence>
<sequence length="440" mass="49739">MLMGLKRALVLTYYWPPSGGAGVQRWLKFVKYLREYGYEPVVYTAANGEMPVYDPTLANDIPEGVEEIRTEIWEPYHLYKKMVGGNSKEKINTGFLSESGNPKFTQKLGVWIRGNFFIPDARCFWIKPSVKYLTQYLKDHPVDVIISTGPPHTMHMIALGLKRKLGTPWVADFRDPWTNIDFYKDLMLTKLADWRHHSMERRVVRNADYVVTVTKQDRDDYLRMGAKRAVTITNGYDEDDFKQDGITLDELFTLSHIGTIPPSRNPESLWKAMSLLVKKNEDFARDFQLKLVGKVDVSVRQMIAKYGLDANVNFIDYLPHAEAVKQQLQSRALLLLVNNTPNAKGILTGKFFEYLATGRPVVAIGPTDGEVAAVLRSTGAGSCSDFGDADTLAQSIEVLYRQFKEQGDCRNASSGASQFSRRNLTAQMAKVLDEVVGCRL</sequence>
<evidence type="ECO:0000313" key="3">
    <source>
        <dbReference type="Proteomes" id="UP000294830"/>
    </source>
</evidence>
<keyword evidence="3" id="KW-1185">Reference proteome</keyword>
<dbReference type="CDD" id="cd03794">
    <property type="entry name" value="GT4_WbuB-like"/>
    <property type="match status" value="1"/>
</dbReference>
<name>A0A4R2F061_9BACT</name>
<protein>
    <submittedName>
        <fullName evidence="2">Glycosyltransferase involved in cell wall biosynthesis</fullName>
    </submittedName>
</protein>
<dbReference type="AlphaFoldDB" id="A0A4R2F061"/>